<evidence type="ECO:0000313" key="2">
    <source>
        <dbReference type="EMBL" id="RGW76112.1"/>
    </source>
</evidence>
<comment type="caution">
    <text evidence="2">The sequence shown here is derived from an EMBL/GenBank/DDBJ whole genome shotgun (WGS) entry which is preliminary data.</text>
</comment>
<keyword evidence="1" id="KW-0472">Membrane</keyword>
<gene>
    <name evidence="2" type="ORF">DWV56_03030</name>
</gene>
<keyword evidence="1" id="KW-1133">Transmembrane helix</keyword>
<evidence type="ECO:0000313" key="3">
    <source>
        <dbReference type="Proteomes" id="UP000284651"/>
    </source>
</evidence>
<proteinExistence type="predicted"/>
<reference evidence="2 3" key="1">
    <citation type="submission" date="2018-08" db="EMBL/GenBank/DDBJ databases">
        <title>A genome reference for cultivated species of the human gut microbiota.</title>
        <authorList>
            <person name="Zou Y."/>
            <person name="Xue W."/>
            <person name="Luo G."/>
        </authorList>
    </citation>
    <scope>NUCLEOTIDE SEQUENCE [LARGE SCALE GENOMIC DNA]</scope>
    <source>
        <strain evidence="2 3">AF10-31</strain>
    </source>
</reference>
<keyword evidence="1" id="KW-0812">Transmembrane</keyword>
<sequence length="65" mass="7682">MSIDNVISIIISILGSFVITLILSTFIFQPLQDKKKYVFEEKKRVYEYIIVFAQIVLFQLKRNIL</sequence>
<dbReference type="EMBL" id="QSAT01000006">
    <property type="protein sequence ID" value="RGW76112.1"/>
    <property type="molecule type" value="Genomic_DNA"/>
</dbReference>
<feature type="transmembrane region" description="Helical" evidence="1">
    <location>
        <begin position="6"/>
        <end position="28"/>
    </location>
</feature>
<name>A0A413CWY3_9FIRM</name>
<organism evidence="2 3">
    <name type="scientific">Holdemanella biformis</name>
    <dbReference type="NCBI Taxonomy" id="1735"/>
    <lineage>
        <taxon>Bacteria</taxon>
        <taxon>Bacillati</taxon>
        <taxon>Bacillota</taxon>
        <taxon>Erysipelotrichia</taxon>
        <taxon>Erysipelotrichales</taxon>
        <taxon>Erysipelotrichaceae</taxon>
        <taxon>Holdemanella</taxon>
    </lineage>
</organism>
<dbReference type="Proteomes" id="UP000284651">
    <property type="component" value="Unassembled WGS sequence"/>
</dbReference>
<protein>
    <submittedName>
        <fullName evidence="2">Uncharacterized protein</fullName>
    </submittedName>
</protein>
<evidence type="ECO:0000256" key="1">
    <source>
        <dbReference type="SAM" id="Phobius"/>
    </source>
</evidence>
<dbReference type="AlphaFoldDB" id="A0A413CWY3"/>
<accession>A0A413CWY3</accession>